<reference evidence="5 6" key="1">
    <citation type="journal article" date="2011" name="ISME J.">
        <title>Community ecology of hot spring cyanobacterial mats: predominant populations and their functional potential.</title>
        <authorList>
            <person name="Klatt C.G."/>
            <person name="Wood J.M."/>
            <person name="Rusch D.B."/>
            <person name="Bateson M.M."/>
            <person name="Hamamura N."/>
            <person name="Heidelberg J.F."/>
            <person name="Grossman A.R."/>
            <person name="Bhaya D."/>
            <person name="Cohan F.M."/>
            <person name="Kuhl M."/>
            <person name="Bryant D.A."/>
            <person name="Ward D.M."/>
        </authorList>
    </citation>
    <scope>NUCLEOTIDE SEQUENCE [LARGE SCALE GENOMIC DNA]</scope>
    <source>
        <strain evidence="5">OS</strain>
    </source>
</reference>
<evidence type="ECO:0000256" key="1">
    <source>
        <dbReference type="ARBA" id="ARBA00022515"/>
    </source>
</evidence>
<evidence type="ECO:0000259" key="4">
    <source>
        <dbReference type="Pfam" id="PF00772"/>
    </source>
</evidence>
<dbReference type="SUPFAM" id="SSF48024">
    <property type="entry name" value="N-terminal domain of DnaB helicase"/>
    <property type="match status" value="1"/>
</dbReference>
<evidence type="ECO:0000313" key="5">
    <source>
        <dbReference type="EMBL" id="RFM24636.1"/>
    </source>
</evidence>
<keyword evidence="5" id="KW-0547">Nucleotide-binding</keyword>
<dbReference type="InterPro" id="IPR016136">
    <property type="entry name" value="DNA_helicase_N/primase_C"/>
</dbReference>
<keyword evidence="5" id="KW-0378">Hydrolase</keyword>
<keyword evidence="2" id="KW-0235">DNA replication</keyword>
<sequence length="90" mass="10364">MSGFIERSQEMSGNYPLQKLTGTRKAFREEIEIKDGRTLPNAVQVEQEVLGGIMISLDAIEQVIAVFGEESDTIFYDQRHRRIYKAMLRL</sequence>
<dbReference type="GO" id="GO:0003677">
    <property type="term" value="F:DNA binding"/>
    <property type="evidence" value="ECO:0007669"/>
    <property type="project" value="UniProtKB-KW"/>
</dbReference>
<evidence type="ECO:0000256" key="3">
    <source>
        <dbReference type="ARBA" id="ARBA00023125"/>
    </source>
</evidence>
<organism evidence="5 6">
    <name type="scientific">Candidatus Thermochlorobacter aerophilus</name>
    <dbReference type="NCBI Taxonomy" id="1868324"/>
    <lineage>
        <taxon>Bacteria</taxon>
        <taxon>Pseudomonadati</taxon>
        <taxon>Chlorobiota</taxon>
        <taxon>Chlorobiia</taxon>
        <taxon>Chlorobiales</taxon>
        <taxon>Candidatus Thermochlorobacteriaceae</taxon>
        <taxon>Candidatus Thermochlorobacter</taxon>
    </lineage>
</organism>
<dbReference type="Gene3D" id="1.10.860.10">
    <property type="entry name" value="DNAb Helicase, Chain A"/>
    <property type="match status" value="1"/>
</dbReference>
<dbReference type="GO" id="GO:0006269">
    <property type="term" value="P:DNA replication, synthesis of primer"/>
    <property type="evidence" value="ECO:0007669"/>
    <property type="project" value="UniProtKB-KW"/>
</dbReference>
<dbReference type="Proteomes" id="UP000266389">
    <property type="component" value="Unassembled WGS sequence"/>
</dbReference>
<dbReference type="InterPro" id="IPR036185">
    <property type="entry name" value="DNA_heli_DnaB-like_N_sf"/>
</dbReference>
<dbReference type="AlphaFoldDB" id="A0A395M1J9"/>
<comment type="caution">
    <text evidence="5">The sequence shown here is derived from an EMBL/GenBank/DDBJ whole genome shotgun (WGS) entry which is preliminary data.</text>
</comment>
<dbReference type="InterPro" id="IPR007693">
    <property type="entry name" value="DNA_helicase_DnaB-like_N"/>
</dbReference>
<dbReference type="GO" id="GO:1990077">
    <property type="term" value="C:primosome complex"/>
    <property type="evidence" value="ECO:0007669"/>
    <property type="project" value="UniProtKB-KW"/>
</dbReference>
<dbReference type="GO" id="GO:0005524">
    <property type="term" value="F:ATP binding"/>
    <property type="evidence" value="ECO:0007669"/>
    <property type="project" value="InterPro"/>
</dbReference>
<dbReference type="GO" id="GO:0003678">
    <property type="term" value="F:DNA helicase activity"/>
    <property type="evidence" value="ECO:0007669"/>
    <property type="project" value="InterPro"/>
</dbReference>
<evidence type="ECO:0000256" key="2">
    <source>
        <dbReference type="ARBA" id="ARBA00022705"/>
    </source>
</evidence>
<dbReference type="EMBL" id="PHFL01000033">
    <property type="protein sequence ID" value="RFM24636.1"/>
    <property type="molecule type" value="Genomic_DNA"/>
</dbReference>
<keyword evidence="5" id="KW-0347">Helicase</keyword>
<dbReference type="Pfam" id="PF00772">
    <property type="entry name" value="DnaB"/>
    <property type="match status" value="1"/>
</dbReference>
<keyword evidence="1" id="KW-0639">Primosome</keyword>
<name>A0A395M1J9_9BACT</name>
<keyword evidence="5" id="KW-0067">ATP-binding</keyword>
<protein>
    <submittedName>
        <fullName evidence="5">Replicative DNA helicase</fullName>
    </submittedName>
</protein>
<evidence type="ECO:0000313" key="6">
    <source>
        <dbReference type="Proteomes" id="UP000266389"/>
    </source>
</evidence>
<feature type="domain" description="DNA helicase DnaB-like N-terminal" evidence="4">
    <location>
        <begin position="39"/>
        <end position="90"/>
    </location>
</feature>
<proteinExistence type="predicted"/>
<feature type="non-terminal residue" evidence="5">
    <location>
        <position position="90"/>
    </location>
</feature>
<gene>
    <name evidence="5" type="ORF">D0433_04765</name>
</gene>
<accession>A0A395M1J9</accession>
<keyword evidence="3" id="KW-0238">DNA-binding</keyword>